<organism evidence="1 2">
    <name type="scientific">Pseudomonas phage PhiPA3</name>
    <name type="common">Pseudomonas aeruginosa phage PhiPA3</name>
    <dbReference type="NCBI Taxonomy" id="998086"/>
    <lineage>
        <taxon>Viruses</taxon>
        <taxon>Duplodnaviria</taxon>
        <taxon>Heunggongvirae</taxon>
        <taxon>Uroviricota</taxon>
        <taxon>Caudoviricetes</taxon>
        <taxon>Chimalliviridae</taxon>
        <taxon>Miltoncavirus</taxon>
        <taxon>Miltoncavirus PhiPA3</taxon>
    </lineage>
</organism>
<keyword evidence="2" id="KW-1185">Reference proteome</keyword>
<gene>
    <name evidence="1" type="primary">200</name>
</gene>
<accession>F8SJ43</accession>
<dbReference type="Proteomes" id="UP000008388">
    <property type="component" value="Segment"/>
</dbReference>
<dbReference type="RefSeq" id="YP_009217279.1">
    <property type="nucleotide sequence ID" value="NC_028999.1"/>
</dbReference>
<dbReference type="GeneID" id="26643728"/>
<name>F8SJ43_BPPA3</name>
<sequence length="251" mass="29433">MDSIKDLLADPLKGTKQAQGVLCYLFREVLLWRKINWFTWNRRQKAYFEKPHNAVNPDKGNLNKALKADDMNWPGFKKGIDFLNPESATLEVKLNWTHKESTSYVIVIDPTEDEKNPTVNNFPWQDCPIFKSAKPAETLMSHLFRHIVAEEGKGEPDIMVWWEKKFDDYIKNPVNVVGLNQKEINQNIAALRRSLMEARMSWNVFRRGLHLLRPRSEEYILTLHWTTDPEMKKTLPDSIHPIKIADPYFVE</sequence>
<dbReference type="KEGG" id="vg:26643728"/>
<evidence type="ECO:0000313" key="1">
    <source>
        <dbReference type="EMBL" id="AEH03623.1"/>
    </source>
</evidence>
<protein>
    <submittedName>
        <fullName evidence="1">Uncharacterized protein 200</fullName>
    </submittedName>
</protein>
<proteinExistence type="predicted"/>
<dbReference type="OrthoDB" id="13386at10239"/>
<reference evidence="1 2" key="1">
    <citation type="journal article" date="2011" name="Microbiology">
        <title>The Pseudomonas aeruginosa generalized transducing phage phiPA3 is a new member of the phiKZ-like group of 'jumbo' phages, and infects model laboratory strains and clinical isolates from cystic fibrosis patients.</title>
        <authorList>
            <person name="Monson R."/>
            <person name="Foulds I."/>
            <person name="Foweraker J."/>
            <person name="Welch M."/>
            <person name="Salmond G.P."/>
        </authorList>
    </citation>
    <scope>NUCLEOTIDE SEQUENCE [LARGE SCALE GENOMIC DNA]</scope>
</reference>
<dbReference type="EMBL" id="HQ630627">
    <property type="protein sequence ID" value="AEH03623.1"/>
    <property type="molecule type" value="Genomic_DNA"/>
</dbReference>
<organismHost>
    <name type="scientific">Pseudomonas aeruginosa</name>
    <dbReference type="NCBI Taxonomy" id="287"/>
</organismHost>
<evidence type="ECO:0000313" key="2">
    <source>
        <dbReference type="Proteomes" id="UP000008388"/>
    </source>
</evidence>